<name>A0ABR0QBJ4_GOSAR</name>
<evidence type="ECO:0000313" key="1">
    <source>
        <dbReference type="EMBL" id="KAK5836373.1"/>
    </source>
</evidence>
<comment type="caution">
    <text evidence="1">The sequence shown here is derived from an EMBL/GenBank/DDBJ whole genome shotgun (WGS) entry which is preliminary data.</text>
</comment>
<accession>A0ABR0QBJ4</accession>
<dbReference type="PANTHER" id="PTHR33325:SF11">
    <property type="entry name" value="COLD SHOCK DOMAIN-CONTAINING PROTEIN 4-LIKE"/>
    <property type="match status" value="1"/>
</dbReference>
<sequence>MSNLAKLEFATLDVSGKNYLSWVLDAKIHLDTKGLGNTILANKEASNQDKVKAMIFIHHHLDEGLKVEYLNVKNPLELWKNLKEQFDH</sequence>
<dbReference type="Proteomes" id="UP001358586">
    <property type="component" value="Chromosome 4"/>
</dbReference>
<proteinExistence type="predicted"/>
<reference evidence="1 2" key="1">
    <citation type="submission" date="2023-03" db="EMBL/GenBank/DDBJ databases">
        <title>WGS of Gossypium arboreum.</title>
        <authorList>
            <person name="Yu D."/>
        </authorList>
    </citation>
    <scope>NUCLEOTIDE SEQUENCE [LARGE SCALE GENOMIC DNA]</scope>
    <source>
        <tissue evidence="1">Leaf</tissue>
    </source>
</reference>
<gene>
    <name evidence="1" type="ORF">PVK06_012160</name>
</gene>
<dbReference type="PANTHER" id="PTHR33325">
    <property type="entry name" value="ZINC FINGER, CCHC-TYPE-RELATED"/>
    <property type="match status" value="1"/>
</dbReference>
<evidence type="ECO:0000313" key="2">
    <source>
        <dbReference type="Proteomes" id="UP001358586"/>
    </source>
</evidence>
<protein>
    <submittedName>
        <fullName evidence="1">Uncharacterized protein</fullName>
    </submittedName>
</protein>
<dbReference type="EMBL" id="JARKNE010000004">
    <property type="protein sequence ID" value="KAK5836373.1"/>
    <property type="molecule type" value="Genomic_DNA"/>
</dbReference>
<keyword evidence="2" id="KW-1185">Reference proteome</keyword>
<organism evidence="1 2">
    <name type="scientific">Gossypium arboreum</name>
    <name type="common">Tree cotton</name>
    <name type="synonym">Gossypium nanking</name>
    <dbReference type="NCBI Taxonomy" id="29729"/>
    <lineage>
        <taxon>Eukaryota</taxon>
        <taxon>Viridiplantae</taxon>
        <taxon>Streptophyta</taxon>
        <taxon>Embryophyta</taxon>
        <taxon>Tracheophyta</taxon>
        <taxon>Spermatophyta</taxon>
        <taxon>Magnoliopsida</taxon>
        <taxon>eudicotyledons</taxon>
        <taxon>Gunneridae</taxon>
        <taxon>Pentapetalae</taxon>
        <taxon>rosids</taxon>
        <taxon>malvids</taxon>
        <taxon>Malvales</taxon>
        <taxon>Malvaceae</taxon>
        <taxon>Malvoideae</taxon>
        <taxon>Gossypium</taxon>
    </lineage>
</organism>